<reference evidence="1 2" key="1">
    <citation type="submission" date="2016-12" db="EMBL/GenBank/DDBJ databases">
        <title>The whole genome sequencing and assembly of Bacillus cohnii DSM 6307T strain.</title>
        <authorList>
            <person name="Lee Y.-J."/>
            <person name="Yi H."/>
            <person name="Bahn Y.-S."/>
            <person name="Kim J.F."/>
            <person name="Lee D.-W."/>
        </authorList>
    </citation>
    <scope>NUCLEOTIDE SEQUENCE [LARGE SCALE GENOMIC DNA]</scope>
    <source>
        <strain evidence="1 2">DSM 6307</strain>
    </source>
</reference>
<dbReference type="STRING" id="1314751.GCA_001591425_03699"/>
<sequence length="241" mass="27567">MSYDGMKQGLFQIRRIRESIPETLASSGRVLRELISAVEKDEDLSVTGRAKKVEELKKEAGKEFLKIAKELKEDYQKGVIKAKTAAEGLLNQKPGYNDSSTKLNTFERKFNDLKMKLLLETRANYAMDSLNKFISEQTEPYFAQQIIDSYPELVSTVLSVAGSDVAKYKVELTKALENTKKVAITPEQREAEQVFESMDAEFNRDLFRRGIEIETVQDLYGAEIAKYVNKPERFVEKKEEN</sequence>
<keyword evidence="2" id="KW-1185">Reference proteome</keyword>
<dbReference type="Proteomes" id="UP000215224">
    <property type="component" value="Chromosome"/>
</dbReference>
<dbReference type="EMBL" id="CP018866">
    <property type="protein sequence ID" value="AST93260.1"/>
    <property type="molecule type" value="Genomic_DNA"/>
</dbReference>
<evidence type="ECO:0000313" key="2">
    <source>
        <dbReference type="Proteomes" id="UP000215224"/>
    </source>
</evidence>
<organism evidence="1 2">
    <name type="scientific">Sutcliffiella cohnii</name>
    <dbReference type="NCBI Taxonomy" id="33932"/>
    <lineage>
        <taxon>Bacteria</taxon>
        <taxon>Bacillati</taxon>
        <taxon>Bacillota</taxon>
        <taxon>Bacilli</taxon>
        <taxon>Bacillales</taxon>
        <taxon>Bacillaceae</taxon>
        <taxon>Sutcliffiella</taxon>
    </lineage>
</organism>
<proteinExistence type="predicted"/>
<evidence type="ECO:0000313" key="1">
    <source>
        <dbReference type="EMBL" id="AST93260.1"/>
    </source>
</evidence>
<accession>A0A223KUW5</accession>
<dbReference type="AlphaFoldDB" id="A0A223KUW5"/>
<protein>
    <submittedName>
        <fullName evidence="1">Uncharacterized protein</fullName>
    </submittedName>
</protein>
<gene>
    <name evidence="1" type="ORF">BC6307_19355</name>
</gene>
<dbReference type="KEGG" id="bcoh:BC6307_19355"/>
<dbReference type="RefSeq" id="WP_066419512.1">
    <property type="nucleotide sequence ID" value="NZ_CP018866.1"/>
</dbReference>
<name>A0A223KUW5_9BACI</name>